<dbReference type="Pfam" id="PF07963">
    <property type="entry name" value="N_methyl"/>
    <property type="match status" value="1"/>
</dbReference>
<dbReference type="EMBL" id="JAAKYA010000029">
    <property type="protein sequence ID" value="NGO38721.1"/>
    <property type="molecule type" value="Genomic_DNA"/>
</dbReference>
<feature type="transmembrane region" description="Helical" evidence="1">
    <location>
        <begin position="21"/>
        <end position="44"/>
    </location>
</feature>
<comment type="caution">
    <text evidence="2">The sequence shown here is derived from an EMBL/GenBank/DDBJ whole genome shotgun (WGS) entry which is preliminary data.</text>
</comment>
<protein>
    <submittedName>
        <fullName evidence="2">Prepilin-type N-terminal cleavage/methylation domain-containing protein</fullName>
    </submittedName>
</protein>
<evidence type="ECO:0000256" key="1">
    <source>
        <dbReference type="SAM" id="Phobius"/>
    </source>
</evidence>
<organism evidence="2 3">
    <name type="scientific">Limisphaera ngatamarikiensis</name>
    <dbReference type="NCBI Taxonomy" id="1324935"/>
    <lineage>
        <taxon>Bacteria</taxon>
        <taxon>Pseudomonadati</taxon>
        <taxon>Verrucomicrobiota</taxon>
        <taxon>Verrucomicrobiia</taxon>
        <taxon>Limisphaerales</taxon>
        <taxon>Limisphaeraceae</taxon>
        <taxon>Limisphaera</taxon>
    </lineage>
</organism>
<dbReference type="SUPFAM" id="SSF54523">
    <property type="entry name" value="Pili subunits"/>
    <property type="match status" value="1"/>
</dbReference>
<dbReference type="AlphaFoldDB" id="A0A6M1RTK9"/>
<name>A0A6M1RTK9_9BACT</name>
<keyword evidence="1" id="KW-0472">Membrane</keyword>
<reference evidence="2 3" key="1">
    <citation type="submission" date="2020-02" db="EMBL/GenBank/DDBJ databases">
        <title>Draft genome sequence of Limisphaera ngatamarikiensis NGM72.4T, a thermophilic Verrucomicrobia grouped in subdivision 3.</title>
        <authorList>
            <person name="Carere C.R."/>
            <person name="Steen J."/>
            <person name="Hugenholtz P."/>
            <person name="Stott M.B."/>
        </authorList>
    </citation>
    <scope>NUCLEOTIDE SEQUENCE [LARGE SCALE GENOMIC DNA]</scope>
    <source>
        <strain evidence="2 3">NGM72.4</strain>
    </source>
</reference>
<dbReference type="InterPro" id="IPR045584">
    <property type="entry name" value="Pilin-like"/>
</dbReference>
<evidence type="ECO:0000313" key="2">
    <source>
        <dbReference type="EMBL" id="NGO38721.1"/>
    </source>
</evidence>
<dbReference type="PANTHER" id="PTHR30093">
    <property type="entry name" value="GENERAL SECRETION PATHWAY PROTEIN G"/>
    <property type="match status" value="1"/>
</dbReference>
<dbReference type="Gene3D" id="3.30.700.10">
    <property type="entry name" value="Glycoprotein, Type 4 Pilin"/>
    <property type="match status" value="1"/>
</dbReference>
<proteinExistence type="predicted"/>
<accession>A0A6M1RTK9</accession>
<evidence type="ECO:0000313" key="3">
    <source>
        <dbReference type="Proteomes" id="UP000477311"/>
    </source>
</evidence>
<dbReference type="NCBIfam" id="TIGR02532">
    <property type="entry name" value="IV_pilin_GFxxxE"/>
    <property type="match status" value="1"/>
</dbReference>
<sequence>MPRSAASQIPHDRRRLFARAFTLIELLVVIAIIAILAAMLLPALGRAKERAVRASCINHIRQMLTALYIYAGENNERLPDNANVGFWAWDMPTAVGTAMEQAGRSWQIWYCPGLKPHFDSTDFWNLWNYAGTYRVLGYCMTFPNTVTLAPTNWNRDLIRSATIQVGFNTTLTEGPAQRVLVADVTISAPGQMSPNLRHTYNWTRIQGGYFKPHRSAHLRGNVPHGGYTGMMDGHVQWRKWETMTPRTVGGGSPVFWW</sequence>
<dbReference type="InterPro" id="IPR012902">
    <property type="entry name" value="N_methyl_site"/>
</dbReference>
<keyword evidence="1" id="KW-0812">Transmembrane</keyword>
<keyword evidence="3" id="KW-1185">Reference proteome</keyword>
<dbReference type="RefSeq" id="WP_165106341.1">
    <property type="nucleotide sequence ID" value="NZ_JAAKYA010000029.1"/>
</dbReference>
<dbReference type="Proteomes" id="UP000477311">
    <property type="component" value="Unassembled WGS sequence"/>
</dbReference>
<keyword evidence="1" id="KW-1133">Transmembrane helix</keyword>
<gene>
    <name evidence="2" type="ORF">G4L39_04840</name>
</gene>